<reference evidence="1" key="1">
    <citation type="journal article" date="2015" name="Nature">
        <title>Complex archaea that bridge the gap between prokaryotes and eukaryotes.</title>
        <authorList>
            <person name="Spang A."/>
            <person name="Saw J.H."/>
            <person name="Jorgensen S.L."/>
            <person name="Zaremba-Niedzwiedzka K."/>
            <person name="Martijn J."/>
            <person name="Lind A.E."/>
            <person name="van Eijk R."/>
            <person name="Schleper C."/>
            <person name="Guy L."/>
            <person name="Ettema T.J."/>
        </authorList>
    </citation>
    <scope>NUCLEOTIDE SEQUENCE</scope>
</reference>
<evidence type="ECO:0000313" key="1">
    <source>
        <dbReference type="EMBL" id="KKL46550.1"/>
    </source>
</evidence>
<gene>
    <name evidence="1" type="ORF">LCGC14_2344430</name>
</gene>
<protein>
    <submittedName>
        <fullName evidence="1">Uncharacterized protein</fullName>
    </submittedName>
</protein>
<dbReference type="EMBL" id="LAZR01033990">
    <property type="protein sequence ID" value="KKL46550.1"/>
    <property type="molecule type" value="Genomic_DNA"/>
</dbReference>
<sequence length="153" mass="15871">MSMSNLLPSEVAAVLATIDPDANSNATYLSDAIDMSRFDAILAVILVGTMAGTSTINASFTQATASGGTYKAISPAKAMTALSQAVSPDDSDKQVLMNLRAEELDIDHGYRYVKLSLVVGVAESDCGAVVLGFGSRFGPAYDNDLASVAEIVN</sequence>
<proteinExistence type="predicted"/>
<organism evidence="1">
    <name type="scientific">marine sediment metagenome</name>
    <dbReference type="NCBI Taxonomy" id="412755"/>
    <lineage>
        <taxon>unclassified sequences</taxon>
        <taxon>metagenomes</taxon>
        <taxon>ecological metagenomes</taxon>
    </lineage>
</organism>
<name>A0A0F9ENQ7_9ZZZZ</name>
<accession>A0A0F9ENQ7</accession>
<comment type="caution">
    <text evidence="1">The sequence shown here is derived from an EMBL/GenBank/DDBJ whole genome shotgun (WGS) entry which is preliminary data.</text>
</comment>
<dbReference type="AlphaFoldDB" id="A0A0F9ENQ7"/>